<evidence type="ECO:0000313" key="2">
    <source>
        <dbReference type="EMBL" id="KAK7301519.1"/>
    </source>
</evidence>
<feature type="compositionally biased region" description="Basic and acidic residues" evidence="1">
    <location>
        <begin position="100"/>
        <end position="116"/>
    </location>
</feature>
<comment type="caution">
    <text evidence="2">The sequence shown here is derived from an EMBL/GenBank/DDBJ whole genome shotgun (WGS) entry which is preliminary data.</text>
</comment>
<protein>
    <submittedName>
        <fullName evidence="2">Uncharacterized protein</fullName>
    </submittedName>
</protein>
<dbReference type="SUPFAM" id="SSF101447">
    <property type="entry name" value="Formin homology 2 domain (FH2 domain)"/>
    <property type="match status" value="1"/>
</dbReference>
<feature type="region of interest" description="Disordered" evidence="1">
    <location>
        <begin position="100"/>
        <end position="133"/>
    </location>
</feature>
<evidence type="ECO:0000256" key="1">
    <source>
        <dbReference type="SAM" id="MobiDB-lite"/>
    </source>
</evidence>
<name>A0AAN9PKV8_CLITE</name>
<organism evidence="2 3">
    <name type="scientific">Clitoria ternatea</name>
    <name type="common">Butterfly pea</name>
    <dbReference type="NCBI Taxonomy" id="43366"/>
    <lineage>
        <taxon>Eukaryota</taxon>
        <taxon>Viridiplantae</taxon>
        <taxon>Streptophyta</taxon>
        <taxon>Embryophyta</taxon>
        <taxon>Tracheophyta</taxon>
        <taxon>Spermatophyta</taxon>
        <taxon>Magnoliopsida</taxon>
        <taxon>eudicotyledons</taxon>
        <taxon>Gunneridae</taxon>
        <taxon>Pentapetalae</taxon>
        <taxon>rosids</taxon>
        <taxon>fabids</taxon>
        <taxon>Fabales</taxon>
        <taxon>Fabaceae</taxon>
        <taxon>Papilionoideae</taxon>
        <taxon>50 kb inversion clade</taxon>
        <taxon>NPAAA clade</taxon>
        <taxon>indigoferoid/millettioid clade</taxon>
        <taxon>Phaseoleae</taxon>
        <taxon>Clitoria</taxon>
    </lineage>
</organism>
<dbReference type="PANTHER" id="PTHR45733:SF10">
    <property type="entry name" value="FORMIN-LIKE PROTEIN 15A-RELATED"/>
    <property type="match status" value="1"/>
</dbReference>
<proteinExistence type="predicted"/>
<keyword evidence="3" id="KW-1185">Reference proteome</keyword>
<dbReference type="Proteomes" id="UP001359559">
    <property type="component" value="Unassembled WGS sequence"/>
</dbReference>
<dbReference type="Gene3D" id="1.20.58.2220">
    <property type="entry name" value="Formin, FH2 domain"/>
    <property type="match status" value="1"/>
</dbReference>
<dbReference type="AlphaFoldDB" id="A0AAN9PKV8"/>
<dbReference type="EMBL" id="JAYKXN010000003">
    <property type="protein sequence ID" value="KAK7301519.1"/>
    <property type="molecule type" value="Genomic_DNA"/>
</dbReference>
<gene>
    <name evidence="2" type="ORF">RJT34_12385</name>
</gene>
<reference evidence="2 3" key="1">
    <citation type="submission" date="2024-01" db="EMBL/GenBank/DDBJ databases">
        <title>The genomes of 5 underutilized Papilionoideae crops provide insights into root nodulation and disease resistance.</title>
        <authorList>
            <person name="Yuan L."/>
        </authorList>
    </citation>
    <scope>NUCLEOTIDE SEQUENCE [LARGE SCALE GENOMIC DNA]</scope>
    <source>
        <strain evidence="2">LY-2023</strain>
        <tissue evidence="2">Leaf</tissue>
    </source>
</reference>
<sequence>MIREGIGDRGEELETATVCISDKDWRQRRGSANCSWSLDSFLAVLTPKKGSNLLALYFGEDPARCPFEQVTATLLNFIRLFRKAHEENCKQAEAEKKKAEKEAEMEKAKGVNERAKGLKSGLSAPLHQNHSLAGEQRSTYPAWMLTGTIREPSASTECHEDNGYGPLI</sequence>
<accession>A0AAN9PKV8</accession>
<evidence type="ECO:0000313" key="3">
    <source>
        <dbReference type="Proteomes" id="UP001359559"/>
    </source>
</evidence>
<dbReference type="InterPro" id="IPR042201">
    <property type="entry name" value="FH2_Formin_sf"/>
</dbReference>
<dbReference type="InterPro" id="IPR051144">
    <property type="entry name" value="Formin_homology_domain"/>
</dbReference>
<dbReference type="PANTHER" id="PTHR45733">
    <property type="entry name" value="FORMIN-J"/>
    <property type="match status" value="1"/>
</dbReference>